<name>A0A1E1LF11_9HELO</name>
<dbReference type="AlphaFoldDB" id="A0A1E1LF11"/>
<evidence type="ECO:0000313" key="2">
    <source>
        <dbReference type="Proteomes" id="UP000178912"/>
    </source>
</evidence>
<organism evidence="1 2">
    <name type="scientific">Rhynchosporium agropyri</name>
    <dbReference type="NCBI Taxonomy" id="914238"/>
    <lineage>
        <taxon>Eukaryota</taxon>
        <taxon>Fungi</taxon>
        <taxon>Dikarya</taxon>
        <taxon>Ascomycota</taxon>
        <taxon>Pezizomycotina</taxon>
        <taxon>Leotiomycetes</taxon>
        <taxon>Helotiales</taxon>
        <taxon>Ploettnerulaceae</taxon>
        <taxon>Rhynchosporium</taxon>
    </lineage>
</organism>
<protein>
    <submittedName>
        <fullName evidence="1">Uncharacterized protein</fullName>
    </submittedName>
</protein>
<proteinExistence type="predicted"/>
<dbReference type="EMBL" id="FJUX01000111">
    <property type="protein sequence ID" value="CZT09128.1"/>
    <property type="molecule type" value="Genomic_DNA"/>
</dbReference>
<sequence>MTIGHERRLRKMTGRLMLESRGKTDGYNEFKQMMEKDELRRYCNPKNSRTYVSEKYRAESDSKEQDSCIPISSLTVPGLDDGLRRLGL</sequence>
<reference evidence="2" key="1">
    <citation type="submission" date="2016-03" db="EMBL/GenBank/DDBJ databases">
        <authorList>
            <person name="Guldener U."/>
        </authorList>
    </citation>
    <scope>NUCLEOTIDE SEQUENCE [LARGE SCALE GENOMIC DNA]</scope>
    <source>
        <strain evidence="2">04CH-RAC-A.6.1</strain>
    </source>
</reference>
<dbReference type="Proteomes" id="UP000178912">
    <property type="component" value="Unassembled WGS sequence"/>
</dbReference>
<gene>
    <name evidence="1" type="ORF">RAG0_13985</name>
</gene>
<accession>A0A1E1LF11</accession>
<keyword evidence="2" id="KW-1185">Reference proteome</keyword>
<evidence type="ECO:0000313" key="1">
    <source>
        <dbReference type="EMBL" id="CZT09128.1"/>
    </source>
</evidence>